<organism evidence="2">
    <name type="scientific">Sesamum latifolium</name>
    <dbReference type="NCBI Taxonomy" id="2727402"/>
    <lineage>
        <taxon>Eukaryota</taxon>
        <taxon>Viridiplantae</taxon>
        <taxon>Streptophyta</taxon>
        <taxon>Embryophyta</taxon>
        <taxon>Tracheophyta</taxon>
        <taxon>Spermatophyta</taxon>
        <taxon>Magnoliopsida</taxon>
        <taxon>eudicotyledons</taxon>
        <taxon>Gunneridae</taxon>
        <taxon>Pentapetalae</taxon>
        <taxon>asterids</taxon>
        <taxon>lamiids</taxon>
        <taxon>Lamiales</taxon>
        <taxon>Pedaliaceae</taxon>
        <taxon>Sesamum</taxon>
    </lineage>
</organism>
<dbReference type="CDD" id="cd00303">
    <property type="entry name" value="retropepsin_like"/>
    <property type="match status" value="1"/>
</dbReference>
<accession>A0AAW2TBW9</accession>
<evidence type="ECO:0000313" key="2">
    <source>
        <dbReference type="EMBL" id="KAL0402298.1"/>
    </source>
</evidence>
<proteinExistence type="predicted"/>
<reference evidence="2" key="2">
    <citation type="journal article" date="2024" name="Plant">
        <title>Genomic evolution and insights into agronomic trait innovations of Sesamum species.</title>
        <authorList>
            <person name="Miao H."/>
            <person name="Wang L."/>
            <person name="Qu L."/>
            <person name="Liu H."/>
            <person name="Sun Y."/>
            <person name="Le M."/>
            <person name="Wang Q."/>
            <person name="Wei S."/>
            <person name="Zheng Y."/>
            <person name="Lin W."/>
            <person name="Duan Y."/>
            <person name="Cao H."/>
            <person name="Xiong S."/>
            <person name="Wang X."/>
            <person name="Wei L."/>
            <person name="Li C."/>
            <person name="Ma Q."/>
            <person name="Ju M."/>
            <person name="Zhao R."/>
            <person name="Li G."/>
            <person name="Mu C."/>
            <person name="Tian Q."/>
            <person name="Mei H."/>
            <person name="Zhang T."/>
            <person name="Gao T."/>
            <person name="Zhang H."/>
        </authorList>
    </citation>
    <scope>NUCLEOTIDE SEQUENCE</scope>
    <source>
        <strain evidence="2">KEN1</strain>
    </source>
</reference>
<feature type="region of interest" description="Disordered" evidence="1">
    <location>
        <begin position="62"/>
        <end position="93"/>
    </location>
</feature>
<feature type="compositionally biased region" description="Basic and acidic residues" evidence="1">
    <location>
        <begin position="75"/>
        <end position="93"/>
    </location>
</feature>
<gene>
    <name evidence="2" type="ORF">Slati_4259700</name>
</gene>
<protein>
    <recommendedName>
        <fullName evidence="3">Gag-pol polyprotein</fullName>
    </recommendedName>
</protein>
<dbReference type="AlphaFoldDB" id="A0AAW2TBW9"/>
<evidence type="ECO:0000256" key="1">
    <source>
        <dbReference type="SAM" id="MobiDB-lite"/>
    </source>
</evidence>
<evidence type="ECO:0008006" key="3">
    <source>
        <dbReference type="Google" id="ProtNLM"/>
    </source>
</evidence>
<dbReference type="EMBL" id="JACGWN010000015">
    <property type="protein sequence ID" value="KAL0402298.1"/>
    <property type="molecule type" value="Genomic_DNA"/>
</dbReference>
<dbReference type="PANTHER" id="PTHR33240:SF15">
    <property type="entry name" value="GAG-PRO-LIKE PROTEIN"/>
    <property type="match status" value="1"/>
</dbReference>
<comment type="caution">
    <text evidence="2">The sequence shown here is derived from an EMBL/GenBank/DDBJ whole genome shotgun (WGS) entry which is preliminary data.</text>
</comment>
<sequence length="271" mass="30656">MIVEQQGIVQWPRKMKDNLKWLKLDKYCIFHKDRGHSIEDCYQLKNEIEKLIQRGYLKEYVENRPSGHSSSPRSEGGKLEKAESSRRREKGKENLQTAGVIDVVTGEPARGDSAQARMALIRAASSKIDNYKEVTITGIPEEEIMFNSNDFEKGVAPHNDALVISATVSNFWVKKVLVDTGSAADILFFTAFSQMGIGVEMLMKVNTPLVGFNGRVVEPLWEITLPISIRTAPHRATRMLKFLVVDAPSSYNIIMRRPSLNSLELWHQHTT</sequence>
<reference evidence="2" key="1">
    <citation type="submission" date="2020-06" db="EMBL/GenBank/DDBJ databases">
        <authorList>
            <person name="Li T."/>
            <person name="Hu X."/>
            <person name="Zhang T."/>
            <person name="Song X."/>
            <person name="Zhang H."/>
            <person name="Dai N."/>
            <person name="Sheng W."/>
            <person name="Hou X."/>
            <person name="Wei L."/>
        </authorList>
    </citation>
    <scope>NUCLEOTIDE SEQUENCE</scope>
    <source>
        <strain evidence="2">KEN1</strain>
        <tissue evidence="2">Leaf</tissue>
    </source>
</reference>
<dbReference type="PANTHER" id="PTHR33240">
    <property type="entry name" value="OS08G0508500 PROTEIN"/>
    <property type="match status" value="1"/>
</dbReference>
<name>A0AAW2TBW9_9LAMI</name>